<dbReference type="Pfam" id="PF13359">
    <property type="entry name" value="DDE_Tnp_4"/>
    <property type="match status" value="1"/>
</dbReference>
<comment type="caution">
    <text evidence="10">The sequence shown here is derived from an EMBL/GenBank/DDBJ whole genome shotgun (WGS) entry which is preliminary data.</text>
</comment>
<evidence type="ECO:0000313" key="11">
    <source>
        <dbReference type="Proteomes" id="UP000663841"/>
    </source>
</evidence>
<dbReference type="InterPro" id="IPR045249">
    <property type="entry name" value="HARBI1-like"/>
</dbReference>
<keyword evidence="8" id="KW-0732">Signal</keyword>
<comment type="subcellular location">
    <subcellularLocation>
        <location evidence="2">Nucleus</location>
    </subcellularLocation>
</comment>
<feature type="domain" description="DDE Tnp4" evidence="9">
    <location>
        <begin position="186"/>
        <end position="343"/>
    </location>
</feature>
<reference evidence="10" key="1">
    <citation type="submission" date="2021-01" db="EMBL/GenBank/DDBJ databases">
        <authorList>
            <person name="Kaushik A."/>
        </authorList>
    </citation>
    <scope>NUCLEOTIDE SEQUENCE</scope>
    <source>
        <strain evidence="10">AG3-T5</strain>
    </source>
</reference>
<comment type="similarity">
    <text evidence="3">Belongs to the HARBI1 family.</text>
</comment>
<dbReference type="AlphaFoldDB" id="A0A8H3GIR2"/>
<keyword evidence="4" id="KW-0540">Nuclease</keyword>
<dbReference type="PANTHER" id="PTHR22930:SF85">
    <property type="entry name" value="GH03217P-RELATED"/>
    <property type="match status" value="1"/>
</dbReference>
<keyword evidence="5" id="KW-0479">Metal-binding</keyword>
<keyword evidence="6" id="KW-0378">Hydrolase</keyword>
<evidence type="ECO:0000256" key="4">
    <source>
        <dbReference type="ARBA" id="ARBA00022722"/>
    </source>
</evidence>
<keyword evidence="7" id="KW-0539">Nucleus</keyword>
<dbReference type="EMBL" id="CAJMWW010000154">
    <property type="protein sequence ID" value="CAE6451593.1"/>
    <property type="molecule type" value="Genomic_DNA"/>
</dbReference>
<accession>A0A8H3GIR2</accession>
<name>A0A8H3GIR2_9AGAM</name>
<gene>
    <name evidence="10" type="ORF">RDB_LOCUS128791</name>
</gene>
<evidence type="ECO:0000259" key="9">
    <source>
        <dbReference type="Pfam" id="PF13359"/>
    </source>
</evidence>
<protein>
    <recommendedName>
        <fullName evidence="9">DDE Tnp4 domain-containing protein</fullName>
    </recommendedName>
</protein>
<evidence type="ECO:0000256" key="5">
    <source>
        <dbReference type="ARBA" id="ARBA00022723"/>
    </source>
</evidence>
<sequence>MSPSASGLQCILMLASYLLIISIDDDESELALGQVLSVLEIRTYRKKLRARGEYWKGRTHVHCDQIMYREGTRMFKSWFRVNRSSFEHILGLIQADTVFKSTGRKPQLPVRYQLAAFLGRFGAETTLKLGSTVGISEGSVHNCCKRVTRALHRLRPQYLSWPDASTRLSTKLRMQAAGFPGAVGVVDGSLIPLKSRPRNNPWSYWSRKKSYALAMQAVVDFQGRFISFDIGWPGSTNDTTMWKMSHIWRQRHLYFNIDEWIMADKGYPISAYTIRLFAEYDITGDAGVAETRTQWNLAFSSKRVVVEHAFGQLKSRFPSLQAFPGWKLKSMYREIEALLILHNICLAWRDLVETGDGFNEAPPSLPQQGNHANAGDQANVRACGLVRRKQLVEYWDTHIHRD</sequence>
<evidence type="ECO:0000256" key="6">
    <source>
        <dbReference type="ARBA" id="ARBA00022801"/>
    </source>
</evidence>
<dbReference type="GO" id="GO:0005634">
    <property type="term" value="C:nucleus"/>
    <property type="evidence" value="ECO:0007669"/>
    <property type="project" value="UniProtKB-SubCell"/>
</dbReference>
<dbReference type="PANTHER" id="PTHR22930">
    <property type="match status" value="1"/>
</dbReference>
<evidence type="ECO:0000256" key="1">
    <source>
        <dbReference type="ARBA" id="ARBA00001968"/>
    </source>
</evidence>
<dbReference type="InterPro" id="IPR027806">
    <property type="entry name" value="HARBI1_dom"/>
</dbReference>
<evidence type="ECO:0000256" key="8">
    <source>
        <dbReference type="SAM" id="SignalP"/>
    </source>
</evidence>
<dbReference type="Proteomes" id="UP000663841">
    <property type="component" value="Unassembled WGS sequence"/>
</dbReference>
<evidence type="ECO:0000256" key="7">
    <source>
        <dbReference type="ARBA" id="ARBA00023242"/>
    </source>
</evidence>
<dbReference type="GO" id="GO:0046872">
    <property type="term" value="F:metal ion binding"/>
    <property type="evidence" value="ECO:0007669"/>
    <property type="project" value="UniProtKB-KW"/>
</dbReference>
<evidence type="ECO:0000313" key="10">
    <source>
        <dbReference type="EMBL" id="CAE6451593.1"/>
    </source>
</evidence>
<evidence type="ECO:0000256" key="2">
    <source>
        <dbReference type="ARBA" id="ARBA00004123"/>
    </source>
</evidence>
<dbReference type="GO" id="GO:0004518">
    <property type="term" value="F:nuclease activity"/>
    <property type="evidence" value="ECO:0007669"/>
    <property type="project" value="UniProtKB-KW"/>
</dbReference>
<proteinExistence type="inferred from homology"/>
<evidence type="ECO:0000256" key="3">
    <source>
        <dbReference type="ARBA" id="ARBA00006958"/>
    </source>
</evidence>
<comment type="cofactor">
    <cofactor evidence="1">
        <name>a divalent metal cation</name>
        <dbReference type="ChEBI" id="CHEBI:60240"/>
    </cofactor>
</comment>
<feature type="chain" id="PRO_5034137602" description="DDE Tnp4 domain-containing protein" evidence="8">
    <location>
        <begin position="23"/>
        <end position="402"/>
    </location>
</feature>
<feature type="signal peptide" evidence="8">
    <location>
        <begin position="1"/>
        <end position="22"/>
    </location>
</feature>
<dbReference type="GO" id="GO:0016787">
    <property type="term" value="F:hydrolase activity"/>
    <property type="evidence" value="ECO:0007669"/>
    <property type="project" value="UniProtKB-KW"/>
</dbReference>
<organism evidence="10 11">
    <name type="scientific">Rhizoctonia solani</name>
    <dbReference type="NCBI Taxonomy" id="456999"/>
    <lineage>
        <taxon>Eukaryota</taxon>
        <taxon>Fungi</taxon>
        <taxon>Dikarya</taxon>
        <taxon>Basidiomycota</taxon>
        <taxon>Agaricomycotina</taxon>
        <taxon>Agaricomycetes</taxon>
        <taxon>Cantharellales</taxon>
        <taxon>Ceratobasidiaceae</taxon>
        <taxon>Rhizoctonia</taxon>
    </lineage>
</organism>